<keyword evidence="3" id="KW-1185">Reference proteome</keyword>
<comment type="caution">
    <text evidence="2">The sequence shown here is derived from an EMBL/GenBank/DDBJ whole genome shotgun (WGS) entry which is preliminary data.</text>
</comment>
<name>A0A1R3HVW6_COCAP</name>
<organism evidence="2 3">
    <name type="scientific">Corchorus capsularis</name>
    <name type="common">Jute</name>
    <dbReference type="NCBI Taxonomy" id="210143"/>
    <lineage>
        <taxon>Eukaryota</taxon>
        <taxon>Viridiplantae</taxon>
        <taxon>Streptophyta</taxon>
        <taxon>Embryophyta</taxon>
        <taxon>Tracheophyta</taxon>
        <taxon>Spermatophyta</taxon>
        <taxon>Magnoliopsida</taxon>
        <taxon>eudicotyledons</taxon>
        <taxon>Gunneridae</taxon>
        <taxon>Pentapetalae</taxon>
        <taxon>rosids</taxon>
        <taxon>malvids</taxon>
        <taxon>Malvales</taxon>
        <taxon>Malvaceae</taxon>
        <taxon>Grewioideae</taxon>
        <taxon>Apeibeae</taxon>
        <taxon>Corchorus</taxon>
    </lineage>
</organism>
<accession>A0A1R3HVW6</accession>
<evidence type="ECO:0000313" key="3">
    <source>
        <dbReference type="Proteomes" id="UP000188268"/>
    </source>
</evidence>
<dbReference type="Proteomes" id="UP000188268">
    <property type="component" value="Unassembled WGS sequence"/>
</dbReference>
<evidence type="ECO:0000313" key="2">
    <source>
        <dbReference type="EMBL" id="OMO74371.1"/>
    </source>
</evidence>
<protein>
    <submittedName>
        <fullName evidence="2">Uncharacterized protein</fullName>
    </submittedName>
</protein>
<reference evidence="2 3" key="1">
    <citation type="submission" date="2013-09" db="EMBL/GenBank/DDBJ databases">
        <title>Corchorus capsularis genome sequencing.</title>
        <authorList>
            <person name="Alam M."/>
            <person name="Haque M.S."/>
            <person name="Islam M.S."/>
            <person name="Emdad E.M."/>
            <person name="Islam M.M."/>
            <person name="Ahmed B."/>
            <person name="Halim A."/>
            <person name="Hossen Q.M.M."/>
            <person name="Hossain M.Z."/>
            <person name="Ahmed R."/>
            <person name="Khan M.M."/>
            <person name="Islam R."/>
            <person name="Rashid M.M."/>
            <person name="Khan S.A."/>
            <person name="Rahman M.S."/>
            <person name="Alam M."/>
        </authorList>
    </citation>
    <scope>NUCLEOTIDE SEQUENCE [LARGE SCALE GENOMIC DNA]</scope>
    <source>
        <strain evidence="3">cv. CVL-1</strain>
        <tissue evidence="2">Whole seedling</tissue>
    </source>
</reference>
<dbReference type="EMBL" id="AWWV01011114">
    <property type="protein sequence ID" value="OMO74371.1"/>
    <property type="molecule type" value="Genomic_DNA"/>
</dbReference>
<evidence type="ECO:0000256" key="1">
    <source>
        <dbReference type="SAM" id="MobiDB-lite"/>
    </source>
</evidence>
<feature type="compositionally biased region" description="Low complexity" evidence="1">
    <location>
        <begin position="42"/>
        <end position="52"/>
    </location>
</feature>
<feature type="region of interest" description="Disordered" evidence="1">
    <location>
        <begin position="42"/>
        <end position="68"/>
    </location>
</feature>
<sequence>MNECPEEIFFQDEENDLSYWEFINSADSDADDVLSLSDASWHSSISSSPKESPIADMIQDSDGGLPHRDYESFHDDKYGFHELDRYGRVVCRVSTLQVQVGTPPPGLDVTRKS</sequence>
<dbReference type="AlphaFoldDB" id="A0A1R3HVW6"/>
<gene>
    <name evidence="2" type="ORF">CCACVL1_16786</name>
</gene>
<dbReference type="Gramene" id="OMO74371">
    <property type="protein sequence ID" value="OMO74371"/>
    <property type="gene ID" value="CCACVL1_16786"/>
</dbReference>
<proteinExistence type="predicted"/>